<dbReference type="RefSeq" id="WP_249242377.1">
    <property type="nucleotide sequence ID" value="NZ_CP096649.1"/>
</dbReference>
<evidence type="ECO:0000313" key="3">
    <source>
        <dbReference type="Proteomes" id="UP000831151"/>
    </source>
</evidence>
<dbReference type="InterPro" id="IPR027363">
    <property type="entry name" value="M1Pi_N"/>
</dbReference>
<dbReference type="InterPro" id="IPR042529">
    <property type="entry name" value="IF_2B-like_C"/>
</dbReference>
<dbReference type="Proteomes" id="UP000831151">
    <property type="component" value="Chromosome"/>
</dbReference>
<name>A0A9E7IU70_9FIRM</name>
<sequence length="352" mass="39567">MDKNNRMDKDLGFMLKYENVAWFEDGKVKILDRRIYPIETRYEICSNYKEVRDAIKNMVTQSAGPYTAAFMGMVLAAYEAKDFTEGKFIKHMNEAKLALANARETTSFRMMQVTERAYDIAKDAIEKGLVPYEEIFKGALESLERRYSAINEVAKNLAKLMPDEGAIMTQCFGETIVGYMMLRAKELGKKIKVYCPETRPFLQGARLTASVLRSQGEDVTVITDNMGAWTMKEKNISLFTSAADSITKEGYVVNKVGTLQLAICAKYMGIPYFVTGIPDLGKSIDDISIEKRDPHEATSFMGKSHVMKGVKGYYPAFDVTPPELVSAVVTDRGIFAPYDLASYGKMGEVDYY</sequence>
<dbReference type="KEGG" id="fms:M1R53_06185"/>
<dbReference type="InterPro" id="IPR000649">
    <property type="entry name" value="IF-2B-related"/>
</dbReference>
<dbReference type="AlphaFoldDB" id="A0A9E7IU70"/>
<accession>A0A9E7IU70</accession>
<dbReference type="PANTHER" id="PTHR43475:SF1">
    <property type="entry name" value="METHYLTHIORIBOSE-1-PHOSPHATE ISOMERASE"/>
    <property type="match status" value="1"/>
</dbReference>
<organism evidence="2 3">
    <name type="scientific">Fenollaria massiliensis</name>
    <dbReference type="NCBI Taxonomy" id="938288"/>
    <lineage>
        <taxon>Bacteria</taxon>
        <taxon>Bacillati</taxon>
        <taxon>Bacillota</taxon>
        <taxon>Clostridia</taxon>
        <taxon>Eubacteriales</taxon>
        <taxon>Fenollaria</taxon>
    </lineage>
</organism>
<dbReference type="EMBL" id="CP096649">
    <property type="protein sequence ID" value="UQK58822.1"/>
    <property type="molecule type" value="Genomic_DNA"/>
</dbReference>
<evidence type="ECO:0000256" key="1">
    <source>
        <dbReference type="ARBA" id="ARBA00009117"/>
    </source>
</evidence>
<protein>
    <submittedName>
        <fullName evidence="2">S-methyl-5-thioribose-1-phosphate isomerase</fullName>
    </submittedName>
</protein>
<dbReference type="SUPFAM" id="SSF100950">
    <property type="entry name" value="NagB/RpiA/CoA transferase-like"/>
    <property type="match status" value="1"/>
</dbReference>
<dbReference type="GO" id="GO:0019509">
    <property type="term" value="P:L-methionine salvage from methylthioadenosine"/>
    <property type="evidence" value="ECO:0007669"/>
    <property type="project" value="TreeGrafter"/>
</dbReference>
<dbReference type="Pfam" id="PF01008">
    <property type="entry name" value="IF-2B"/>
    <property type="match status" value="1"/>
</dbReference>
<dbReference type="Gene3D" id="1.20.120.420">
    <property type="entry name" value="translation initiation factor eif-2b, domain 1"/>
    <property type="match status" value="1"/>
</dbReference>
<gene>
    <name evidence="2" type="ORF">M1R53_06185</name>
</gene>
<keyword evidence="2" id="KW-0413">Isomerase</keyword>
<dbReference type="PANTHER" id="PTHR43475">
    <property type="entry name" value="METHYLTHIORIBOSE-1-PHOSPHATE ISOMERASE"/>
    <property type="match status" value="1"/>
</dbReference>
<dbReference type="NCBIfam" id="NF004326">
    <property type="entry name" value="PRK05720.1"/>
    <property type="match status" value="1"/>
</dbReference>
<reference evidence="2" key="1">
    <citation type="submission" date="2022-04" db="EMBL/GenBank/DDBJ databases">
        <title>Complete genome sequences of Ezakiella coagulans and Fenollaria massiliensis.</title>
        <authorList>
            <person name="France M.T."/>
            <person name="Clifford J."/>
            <person name="Narina S."/>
            <person name="Rutt L."/>
            <person name="Ravel J."/>
        </authorList>
    </citation>
    <scope>NUCLEOTIDE SEQUENCE</scope>
    <source>
        <strain evidence="2">C0061C2</strain>
    </source>
</reference>
<keyword evidence="3" id="KW-1185">Reference proteome</keyword>
<dbReference type="InterPro" id="IPR037171">
    <property type="entry name" value="NagB/RpiA_transferase-like"/>
</dbReference>
<dbReference type="Gene3D" id="3.40.50.10470">
    <property type="entry name" value="Translation initiation factor eif-2b, domain 2"/>
    <property type="match status" value="1"/>
</dbReference>
<proteinExistence type="inferred from homology"/>
<comment type="similarity">
    <text evidence="1">Belongs to the eIF-2B alpha/beta/delta subunits family. MtnA subfamily.</text>
</comment>
<dbReference type="GO" id="GO:0046523">
    <property type="term" value="F:S-methyl-5-thioribose-1-phosphate isomerase activity"/>
    <property type="evidence" value="ECO:0007669"/>
    <property type="project" value="TreeGrafter"/>
</dbReference>
<evidence type="ECO:0000313" key="2">
    <source>
        <dbReference type="EMBL" id="UQK58822.1"/>
    </source>
</evidence>